<dbReference type="Pfam" id="PF01636">
    <property type="entry name" value="APH"/>
    <property type="match status" value="1"/>
</dbReference>
<sequence>MILAALFQLWLYFEYKIERWRYPRHISFGSVSYLPGGLVLKYTSTTLGRRDAEAEALRYVREHTTIPVPRVYASVEGYATRFVLMERVKGDCLEAAWHKLDDTQRDAVVDQLRGFV</sequence>
<dbReference type="InterPro" id="IPR011009">
    <property type="entry name" value="Kinase-like_dom_sf"/>
</dbReference>
<accession>A0A9P3GPR4</accession>
<evidence type="ECO:0000259" key="1">
    <source>
        <dbReference type="Pfam" id="PF01636"/>
    </source>
</evidence>
<organism evidence="2 3">
    <name type="scientific">Phanerochaete sordida</name>
    <dbReference type="NCBI Taxonomy" id="48140"/>
    <lineage>
        <taxon>Eukaryota</taxon>
        <taxon>Fungi</taxon>
        <taxon>Dikarya</taxon>
        <taxon>Basidiomycota</taxon>
        <taxon>Agaricomycotina</taxon>
        <taxon>Agaricomycetes</taxon>
        <taxon>Polyporales</taxon>
        <taxon>Phanerochaetaceae</taxon>
        <taxon>Phanerochaete</taxon>
    </lineage>
</organism>
<gene>
    <name evidence="2" type="ORF">PsYK624_157190</name>
</gene>
<protein>
    <recommendedName>
        <fullName evidence="1">Aminoglycoside phosphotransferase domain-containing protein</fullName>
    </recommendedName>
</protein>
<comment type="caution">
    <text evidence="2">The sequence shown here is derived from an EMBL/GenBank/DDBJ whole genome shotgun (WGS) entry which is preliminary data.</text>
</comment>
<evidence type="ECO:0000313" key="2">
    <source>
        <dbReference type="EMBL" id="GJE99455.1"/>
    </source>
</evidence>
<proteinExistence type="predicted"/>
<dbReference type="EMBL" id="BPQB01000110">
    <property type="protein sequence ID" value="GJE99455.1"/>
    <property type="molecule type" value="Genomic_DNA"/>
</dbReference>
<reference evidence="2 3" key="1">
    <citation type="submission" date="2021-08" db="EMBL/GenBank/DDBJ databases">
        <title>Draft Genome Sequence of Phanerochaete sordida strain YK-624.</title>
        <authorList>
            <person name="Mori T."/>
            <person name="Dohra H."/>
            <person name="Suzuki T."/>
            <person name="Kawagishi H."/>
            <person name="Hirai H."/>
        </authorList>
    </citation>
    <scope>NUCLEOTIDE SEQUENCE [LARGE SCALE GENOMIC DNA]</scope>
    <source>
        <strain evidence="2 3">YK-624</strain>
    </source>
</reference>
<feature type="domain" description="Aminoglycoside phosphotransferase" evidence="1">
    <location>
        <begin position="46"/>
        <end position="112"/>
    </location>
</feature>
<evidence type="ECO:0000313" key="3">
    <source>
        <dbReference type="Proteomes" id="UP000703269"/>
    </source>
</evidence>
<dbReference type="PANTHER" id="PTHR21310">
    <property type="entry name" value="AMINOGLYCOSIDE PHOSPHOTRANSFERASE-RELATED-RELATED"/>
    <property type="match status" value="1"/>
</dbReference>
<keyword evidence="3" id="KW-1185">Reference proteome</keyword>
<dbReference type="AlphaFoldDB" id="A0A9P3GPR4"/>
<dbReference type="InterPro" id="IPR002575">
    <property type="entry name" value="Aminoglycoside_PTrfase"/>
</dbReference>
<name>A0A9P3GPR4_9APHY</name>
<dbReference type="OrthoDB" id="5404599at2759"/>
<dbReference type="InterPro" id="IPR051678">
    <property type="entry name" value="AGP_Transferase"/>
</dbReference>
<dbReference type="PANTHER" id="PTHR21310:SF58">
    <property type="entry name" value="AMINOGLYCOSIDE PHOSPHOTRANSFERASE DOMAIN-CONTAINING PROTEIN"/>
    <property type="match status" value="1"/>
</dbReference>
<dbReference type="Proteomes" id="UP000703269">
    <property type="component" value="Unassembled WGS sequence"/>
</dbReference>
<dbReference type="SUPFAM" id="SSF56112">
    <property type="entry name" value="Protein kinase-like (PK-like)"/>
    <property type="match status" value="1"/>
</dbReference>